<dbReference type="Pfam" id="PF09601">
    <property type="entry name" value="DUF2459"/>
    <property type="match status" value="1"/>
</dbReference>
<keyword evidence="1" id="KW-0472">Membrane</keyword>
<dbReference type="Proteomes" id="UP000316095">
    <property type="component" value="Unassembled WGS sequence"/>
</dbReference>
<evidence type="ECO:0000256" key="1">
    <source>
        <dbReference type="SAM" id="Phobius"/>
    </source>
</evidence>
<proteinExistence type="predicted"/>
<evidence type="ECO:0000313" key="2">
    <source>
        <dbReference type="EMBL" id="TWT62712.1"/>
    </source>
</evidence>
<dbReference type="OrthoDB" id="211174at2"/>
<keyword evidence="3" id="KW-1185">Reference proteome</keyword>
<comment type="caution">
    <text evidence="2">The sequence shown here is derived from an EMBL/GenBank/DDBJ whole genome shotgun (WGS) entry which is preliminary data.</text>
</comment>
<keyword evidence="1" id="KW-1133">Transmembrane helix</keyword>
<evidence type="ECO:0008006" key="4">
    <source>
        <dbReference type="Google" id="ProtNLM"/>
    </source>
</evidence>
<dbReference type="InterPro" id="IPR011727">
    <property type="entry name" value="CHP02117"/>
</dbReference>
<accession>A0A5C5XLW3</accession>
<organism evidence="2 3">
    <name type="scientific">Rubinisphaera italica</name>
    <dbReference type="NCBI Taxonomy" id="2527969"/>
    <lineage>
        <taxon>Bacteria</taxon>
        <taxon>Pseudomonadati</taxon>
        <taxon>Planctomycetota</taxon>
        <taxon>Planctomycetia</taxon>
        <taxon>Planctomycetales</taxon>
        <taxon>Planctomycetaceae</taxon>
        <taxon>Rubinisphaera</taxon>
    </lineage>
</organism>
<sequence length="242" mass="27364">MKSPESRSVPENKPPKKSRWIFRWLKRSLVFFLALIGSYFLIILIGLLPANSDFEESPDGIEIFITSNGVHADVVMPIETDVVNWRKTFEGVSFPQNTDWATHVAVGWGDKGFYVETPTWADLKVSTAFRALFTPSPCCLHVVMQNQPKTGENVRAVKISEAQYRKMVETIQACFLLQKENIASISDSSYGKYDTFYKAIGNYHCLNTCNSWVGWVMRESGIKAPLLTPLPKSVFLYLPAPE</sequence>
<keyword evidence="1" id="KW-0812">Transmembrane</keyword>
<gene>
    <name evidence="2" type="ORF">Pan54_34570</name>
</gene>
<dbReference type="NCBIfam" id="TIGR02117">
    <property type="entry name" value="chp_urease_rgn"/>
    <property type="match status" value="1"/>
</dbReference>
<dbReference type="RefSeq" id="WP_146504541.1">
    <property type="nucleotide sequence ID" value="NZ_SJPG01000001.1"/>
</dbReference>
<protein>
    <recommendedName>
        <fullName evidence="4">TIGR02117 family protein</fullName>
    </recommendedName>
</protein>
<evidence type="ECO:0000313" key="3">
    <source>
        <dbReference type="Proteomes" id="UP000316095"/>
    </source>
</evidence>
<dbReference type="EMBL" id="SJPG01000001">
    <property type="protein sequence ID" value="TWT62712.1"/>
    <property type="molecule type" value="Genomic_DNA"/>
</dbReference>
<name>A0A5C5XLW3_9PLAN</name>
<reference evidence="2 3" key="1">
    <citation type="submission" date="2019-02" db="EMBL/GenBank/DDBJ databases">
        <title>Deep-cultivation of Planctomycetes and their phenomic and genomic characterization uncovers novel biology.</title>
        <authorList>
            <person name="Wiegand S."/>
            <person name="Jogler M."/>
            <person name="Boedeker C."/>
            <person name="Pinto D."/>
            <person name="Vollmers J."/>
            <person name="Rivas-Marin E."/>
            <person name="Kohn T."/>
            <person name="Peeters S.H."/>
            <person name="Heuer A."/>
            <person name="Rast P."/>
            <person name="Oberbeckmann S."/>
            <person name="Bunk B."/>
            <person name="Jeske O."/>
            <person name="Meyerdierks A."/>
            <person name="Storesund J.E."/>
            <person name="Kallscheuer N."/>
            <person name="Luecker S."/>
            <person name="Lage O.M."/>
            <person name="Pohl T."/>
            <person name="Merkel B.J."/>
            <person name="Hornburger P."/>
            <person name="Mueller R.-W."/>
            <person name="Bruemmer F."/>
            <person name="Labrenz M."/>
            <person name="Spormann A.M."/>
            <person name="Op Den Camp H."/>
            <person name="Overmann J."/>
            <person name="Amann R."/>
            <person name="Jetten M.S.M."/>
            <person name="Mascher T."/>
            <person name="Medema M.H."/>
            <person name="Devos D.P."/>
            <person name="Kaster A.-K."/>
            <person name="Ovreas L."/>
            <person name="Rohde M."/>
            <person name="Galperin M.Y."/>
            <person name="Jogler C."/>
        </authorList>
    </citation>
    <scope>NUCLEOTIDE SEQUENCE [LARGE SCALE GENOMIC DNA]</scope>
    <source>
        <strain evidence="2 3">Pan54</strain>
    </source>
</reference>
<dbReference type="AlphaFoldDB" id="A0A5C5XLW3"/>
<feature type="transmembrane region" description="Helical" evidence="1">
    <location>
        <begin position="29"/>
        <end position="48"/>
    </location>
</feature>